<reference evidence="1 2" key="1">
    <citation type="submission" date="2020-08" db="EMBL/GenBank/DDBJ databases">
        <title>Genomic Encyclopedia of Type Strains, Phase IV (KMG-IV): sequencing the most valuable type-strain genomes for metagenomic binning, comparative biology and taxonomic classification.</title>
        <authorList>
            <person name="Goeker M."/>
        </authorList>
    </citation>
    <scope>NUCLEOTIDE SEQUENCE [LARGE SCALE GENOMIC DNA]</scope>
    <source>
        <strain evidence="1 2">DSM 23562</strain>
    </source>
</reference>
<dbReference type="RefSeq" id="WP_184192360.1">
    <property type="nucleotide sequence ID" value="NZ_JACHGW010000001.1"/>
</dbReference>
<name>A0A7W9SLB5_ARMRO</name>
<keyword evidence="2" id="KW-1185">Reference proteome</keyword>
<dbReference type="InterPro" id="IPR002591">
    <property type="entry name" value="Phosphodiest/P_Trfase"/>
</dbReference>
<dbReference type="Proteomes" id="UP000520814">
    <property type="component" value="Unassembled WGS sequence"/>
</dbReference>
<evidence type="ECO:0000313" key="2">
    <source>
        <dbReference type="Proteomes" id="UP000520814"/>
    </source>
</evidence>
<dbReference type="Pfam" id="PF01663">
    <property type="entry name" value="Phosphodiest"/>
    <property type="match status" value="1"/>
</dbReference>
<gene>
    <name evidence="1" type="ORF">HNQ39_000487</name>
</gene>
<sequence length="387" mass="43143">MARQGTLALFVFIDALGWELLQKNPFLTELAPVRTRLETVLGYSCTCDPTILTGRLPRENGHFSFFVYAPERSPFGKLPCSLLGLLPTAVTDRARVRSKISQLYKKQLGYTGYFNLYAVPFHRLPDLEYTEKRDLYQPQGINGGQKTLTDDLRAANIPHFVSDWRKDDTASVAALAEALTTQKPRTAYLYLAGMDGILHAEGTNSERVRQKLAWYDEKLTGLVAQAQTQYSEVRLHVFSDHGMTNVTSTCNLMAQIEALGLAWGKDYAAVYDSTMARFWLLSDKARQAIPAALTKEPQGRILTDTELENFGCNFADKRFGDLFFLLNPGVLLCPSFMGTRPIAGMHGYDPADKDSAASYLSNTPTDALPHRLTDLYGLMRAESGLKT</sequence>
<dbReference type="InterPro" id="IPR017850">
    <property type="entry name" value="Alkaline_phosphatase_core_sf"/>
</dbReference>
<protein>
    <submittedName>
        <fullName evidence="1">Putative AlkP superfamily pyrophosphatase or phosphodiesterase</fullName>
    </submittedName>
</protein>
<organism evidence="1 2">
    <name type="scientific">Armatimonas rosea</name>
    <dbReference type="NCBI Taxonomy" id="685828"/>
    <lineage>
        <taxon>Bacteria</taxon>
        <taxon>Bacillati</taxon>
        <taxon>Armatimonadota</taxon>
        <taxon>Armatimonadia</taxon>
        <taxon>Armatimonadales</taxon>
        <taxon>Armatimonadaceae</taxon>
        <taxon>Armatimonas</taxon>
    </lineage>
</organism>
<comment type="caution">
    <text evidence="1">The sequence shown here is derived from an EMBL/GenBank/DDBJ whole genome shotgun (WGS) entry which is preliminary data.</text>
</comment>
<dbReference type="SUPFAM" id="SSF53649">
    <property type="entry name" value="Alkaline phosphatase-like"/>
    <property type="match status" value="1"/>
</dbReference>
<accession>A0A7W9SLB5</accession>
<dbReference type="EMBL" id="JACHGW010000001">
    <property type="protein sequence ID" value="MBB6048725.1"/>
    <property type="molecule type" value="Genomic_DNA"/>
</dbReference>
<evidence type="ECO:0000313" key="1">
    <source>
        <dbReference type="EMBL" id="MBB6048725.1"/>
    </source>
</evidence>
<dbReference type="AlphaFoldDB" id="A0A7W9SLB5"/>
<dbReference type="Gene3D" id="3.40.720.10">
    <property type="entry name" value="Alkaline Phosphatase, subunit A"/>
    <property type="match status" value="1"/>
</dbReference>
<proteinExistence type="predicted"/>